<dbReference type="OrthoDB" id="9776609at2"/>
<keyword evidence="4" id="KW-1185">Reference proteome</keyword>
<sequence>MEQSFRQSMRWLHTWSGLLVGWLLFAVFVTGTSAYYKDETTLWMKPELHFSKESTKSFEIAHQKVIELAQHQTNFFVTLPNERSNTISAMWREQGEQGSRGRRVYKNYDASTGEELISRETAGGHFLYRFHFELYNMPRHLARWIVGIATMFMFVAIITGVIIHKRIFKDMFLFRPKKGVRSWMDVHILPAVAALPFHIMITYSGLLLFMRLMMPWGMDAAYKNDFRAYRADITQLQTQNLNQSESVKKQRPAKRKALKEQKPQQLTPETLNTILQEAQSYWPNNIGGYSVSKTKRGIEVQVRPKEQSTIFSLKFEREYLVFDGQSGELLKKNIPPTTPSSILNTLYVFESLHQARFADSVLRFLFFIAGISGCVLIGSGLIIWVVKRKKKYEQKNSLGFTLVEKLNLGTIVGLFIGIGAYFIANRLISVMAESRSSLEIKAFFITWLLSYIHAFVRETRHAWIEQLYATALIYISLPLINVVILTPSWKEFVSRDSIVHYFDIYFIFSAIVFILSAYILSKKFNLKKETV</sequence>
<dbReference type="PANTHER" id="PTHR34219:SF4">
    <property type="entry name" value="PEPSY DOMAIN-CONTAINING PROTEIN"/>
    <property type="match status" value="1"/>
</dbReference>
<organism evidence="3 4">
    <name type="scientific">Candidatus Marinarcus aquaticus</name>
    <dbReference type="NCBI Taxonomy" id="2044504"/>
    <lineage>
        <taxon>Bacteria</taxon>
        <taxon>Pseudomonadati</taxon>
        <taxon>Campylobacterota</taxon>
        <taxon>Epsilonproteobacteria</taxon>
        <taxon>Campylobacterales</taxon>
        <taxon>Arcobacteraceae</taxon>
        <taxon>Candidatus Marinarcus</taxon>
    </lineage>
</organism>
<dbReference type="EMBL" id="PDKN01000004">
    <property type="protein sequence ID" value="RXJ57548.1"/>
    <property type="molecule type" value="Genomic_DNA"/>
</dbReference>
<comment type="caution">
    <text evidence="3">The sequence shown here is derived from an EMBL/GenBank/DDBJ whole genome shotgun (WGS) entry which is preliminary data.</text>
</comment>
<dbReference type="InterPro" id="IPR005625">
    <property type="entry name" value="PepSY-ass_TM"/>
</dbReference>
<feature type="transmembrane region" description="Helical" evidence="2">
    <location>
        <begin position="12"/>
        <end position="36"/>
    </location>
</feature>
<dbReference type="RefSeq" id="WP_128996119.1">
    <property type="nucleotide sequence ID" value="NZ_PDKN01000004.1"/>
</dbReference>
<reference evidence="3 4" key="1">
    <citation type="submission" date="2017-10" db="EMBL/GenBank/DDBJ databases">
        <title>Genomics of the genus Arcobacter.</title>
        <authorList>
            <person name="Perez-Cataluna A."/>
            <person name="Figueras M.J."/>
        </authorList>
    </citation>
    <scope>NUCLEOTIDE SEQUENCE [LARGE SCALE GENOMIC DNA]</scope>
    <source>
        <strain evidence="3 4">CECT 8987</strain>
    </source>
</reference>
<name>A0A4Q0XPS6_9BACT</name>
<feature type="transmembrane region" description="Helical" evidence="2">
    <location>
        <begin position="436"/>
        <end position="455"/>
    </location>
</feature>
<protein>
    <recommendedName>
        <fullName evidence="5">PepSY domain-containing protein</fullName>
    </recommendedName>
</protein>
<feature type="transmembrane region" description="Helical" evidence="2">
    <location>
        <begin position="141"/>
        <end position="163"/>
    </location>
</feature>
<feature type="transmembrane region" description="Helical" evidence="2">
    <location>
        <begin position="498"/>
        <end position="520"/>
    </location>
</feature>
<dbReference type="Proteomes" id="UP000290657">
    <property type="component" value="Unassembled WGS sequence"/>
</dbReference>
<proteinExistence type="predicted"/>
<feature type="transmembrane region" description="Helical" evidence="2">
    <location>
        <begin position="184"/>
        <end position="209"/>
    </location>
</feature>
<keyword evidence="2" id="KW-0812">Transmembrane</keyword>
<evidence type="ECO:0008006" key="5">
    <source>
        <dbReference type="Google" id="ProtNLM"/>
    </source>
</evidence>
<gene>
    <name evidence="3" type="ORF">CRV04_06980</name>
</gene>
<feature type="transmembrane region" description="Helical" evidence="2">
    <location>
        <begin position="406"/>
        <end position="424"/>
    </location>
</feature>
<keyword evidence="2" id="KW-0472">Membrane</keyword>
<dbReference type="PANTHER" id="PTHR34219">
    <property type="entry name" value="IRON-REGULATED INNER MEMBRANE PROTEIN-RELATED"/>
    <property type="match status" value="1"/>
</dbReference>
<dbReference type="AlphaFoldDB" id="A0A4Q0XPS6"/>
<keyword evidence="2" id="KW-1133">Transmembrane helix</keyword>
<evidence type="ECO:0000313" key="3">
    <source>
        <dbReference type="EMBL" id="RXJ57548.1"/>
    </source>
</evidence>
<feature type="region of interest" description="Disordered" evidence="1">
    <location>
        <begin position="241"/>
        <end position="263"/>
    </location>
</feature>
<feature type="transmembrane region" description="Helical" evidence="2">
    <location>
        <begin position="467"/>
        <end position="486"/>
    </location>
</feature>
<accession>A0A4Q0XPS6</accession>
<dbReference type="Pfam" id="PF03929">
    <property type="entry name" value="PepSY_TM"/>
    <property type="match status" value="1"/>
</dbReference>
<evidence type="ECO:0000313" key="4">
    <source>
        <dbReference type="Proteomes" id="UP000290657"/>
    </source>
</evidence>
<evidence type="ECO:0000256" key="1">
    <source>
        <dbReference type="SAM" id="MobiDB-lite"/>
    </source>
</evidence>
<feature type="transmembrane region" description="Helical" evidence="2">
    <location>
        <begin position="364"/>
        <end position="386"/>
    </location>
</feature>
<evidence type="ECO:0000256" key="2">
    <source>
        <dbReference type="SAM" id="Phobius"/>
    </source>
</evidence>